<comment type="caution">
    <text evidence="1">The sequence shown here is derived from an EMBL/GenBank/DDBJ whole genome shotgun (WGS) entry which is preliminary data.</text>
</comment>
<protein>
    <submittedName>
        <fullName evidence="1">Uncharacterized protein</fullName>
    </submittedName>
</protein>
<gene>
    <name evidence="1" type="ORF">E2562_036126</name>
</gene>
<keyword evidence="2" id="KW-1185">Reference proteome</keyword>
<dbReference type="Proteomes" id="UP000479710">
    <property type="component" value="Unassembled WGS sequence"/>
</dbReference>
<evidence type="ECO:0000313" key="2">
    <source>
        <dbReference type="Proteomes" id="UP000479710"/>
    </source>
</evidence>
<organism evidence="1 2">
    <name type="scientific">Oryza meyeriana var. granulata</name>
    <dbReference type="NCBI Taxonomy" id="110450"/>
    <lineage>
        <taxon>Eukaryota</taxon>
        <taxon>Viridiplantae</taxon>
        <taxon>Streptophyta</taxon>
        <taxon>Embryophyta</taxon>
        <taxon>Tracheophyta</taxon>
        <taxon>Spermatophyta</taxon>
        <taxon>Magnoliopsida</taxon>
        <taxon>Liliopsida</taxon>
        <taxon>Poales</taxon>
        <taxon>Poaceae</taxon>
        <taxon>BOP clade</taxon>
        <taxon>Oryzoideae</taxon>
        <taxon>Oryzeae</taxon>
        <taxon>Oryzinae</taxon>
        <taxon>Oryza</taxon>
        <taxon>Oryza meyeriana</taxon>
    </lineage>
</organism>
<dbReference type="AlphaFoldDB" id="A0A6G1C9Z8"/>
<reference evidence="1 2" key="1">
    <citation type="submission" date="2019-11" db="EMBL/GenBank/DDBJ databases">
        <title>Whole genome sequence of Oryza granulata.</title>
        <authorList>
            <person name="Li W."/>
        </authorList>
    </citation>
    <scope>NUCLEOTIDE SEQUENCE [LARGE SCALE GENOMIC DNA]</scope>
    <source>
        <strain evidence="2">cv. Menghai</strain>
        <tissue evidence="1">Leaf</tissue>
    </source>
</reference>
<sequence length="95" mass="11034">MEENGGYTWAYRATVHDAALVAQAVGIRRWGKEHEYVRRHEGLGRAGGDWFGLYMQEWAQPRCEDWKLTSKETQKKNSLSPVFHVQNKLQLNQST</sequence>
<evidence type="ECO:0000313" key="1">
    <source>
        <dbReference type="EMBL" id="KAF0897328.1"/>
    </source>
</evidence>
<name>A0A6G1C9Z8_9ORYZ</name>
<dbReference type="EMBL" id="SPHZ02000010">
    <property type="protein sequence ID" value="KAF0897328.1"/>
    <property type="molecule type" value="Genomic_DNA"/>
</dbReference>
<proteinExistence type="predicted"/>
<accession>A0A6G1C9Z8</accession>